<proteinExistence type="predicted"/>
<reference evidence="1" key="1">
    <citation type="submission" date="2021-05" db="EMBL/GenBank/DDBJ databases">
        <authorList>
            <person name="Alioto T."/>
            <person name="Alioto T."/>
            <person name="Gomez Garrido J."/>
        </authorList>
    </citation>
    <scope>NUCLEOTIDE SEQUENCE</scope>
</reference>
<organism evidence="1">
    <name type="scientific">Cacopsylla melanoneura</name>
    <dbReference type="NCBI Taxonomy" id="428564"/>
    <lineage>
        <taxon>Eukaryota</taxon>
        <taxon>Metazoa</taxon>
        <taxon>Ecdysozoa</taxon>
        <taxon>Arthropoda</taxon>
        <taxon>Hexapoda</taxon>
        <taxon>Insecta</taxon>
        <taxon>Pterygota</taxon>
        <taxon>Neoptera</taxon>
        <taxon>Paraneoptera</taxon>
        <taxon>Hemiptera</taxon>
        <taxon>Sternorrhyncha</taxon>
        <taxon>Psylloidea</taxon>
        <taxon>Psyllidae</taxon>
        <taxon>Psyllinae</taxon>
        <taxon>Cacopsylla</taxon>
    </lineage>
</organism>
<sequence length="106" mass="12800">MLNKTQSIKLKQTMLIQMIMMSLMKQFMFLKQIKPMPRMKTKPNVLLRIKDPNKRRIFRVKAFWMILSNLLSMKSLLIVFQCMNPVQRIILLLKLLLLLFRHPMKL</sequence>
<accession>A0A8D8V0L1</accession>
<name>A0A8D8V0L1_9HEMI</name>
<dbReference type="EMBL" id="HBUF01355070">
    <property type="protein sequence ID" value="CAG6716803.1"/>
    <property type="molecule type" value="Transcribed_RNA"/>
</dbReference>
<dbReference type="EMBL" id="HBUF01355072">
    <property type="protein sequence ID" value="CAG6716811.1"/>
    <property type="molecule type" value="Transcribed_RNA"/>
</dbReference>
<evidence type="ECO:0000313" key="1">
    <source>
        <dbReference type="EMBL" id="CAG6716811.1"/>
    </source>
</evidence>
<protein>
    <submittedName>
        <fullName evidence="1">Uncharacterized protein</fullName>
    </submittedName>
</protein>
<dbReference type="AlphaFoldDB" id="A0A8D8V0L1"/>
<dbReference type="EMBL" id="HBUF01355071">
    <property type="protein sequence ID" value="CAG6716807.1"/>
    <property type="molecule type" value="Transcribed_RNA"/>
</dbReference>